<evidence type="ECO:0000256" key="1">
    <source>
        <dbReference type="SAM" id="MobiDB-lite"/>
    </source>
</evidence>
<dbReference type="EMBL" id="JACHFK010000009">
    <property type="protein sequence ID" value="MBB5377844.1"/>
    <property type="molecule type" value="Genomic_DNA"/>
</dbReference>
<name>A0A7W8KGM3_9DEIO</name>
<organism evidence="2 3">
    <name type="scientific">Deinococcus metalli</name>
    <dbReference type="NCBI Taxonomy" id="1141878"/>
    <lineage>
        <taxon>Bacteria</taxon>
        <taxon>Thermotogati</taxon>
        <taxon>Deinococcota</taxon>
        <taxon>Deinococci</taxon>
        <taxon>Deinococcales</taxon>
        <taxon>Deinococcaceae</taxon>
        <taxon>Deinococcus</taxon>
    </lineage>
</organism>
<comment type="caution">
    <text evidence="2">The sequence shown here is derived from an EMBL/GenBank/DDBJ whole genome shotgun (WGS) entry which is preliminary data.</text>
</comment>
<evidence type="ECO:0000313" key="3">
    <source>
        <dbReference type="Proteomes" id="UP000539473"/>
    </source>
</evidence>
<feature type="region of interest" description="Disordered" evidence="1">
    <location>
        <begin position="1"/>
        <end position="29"/>
    </location>
</feature>
<sequence>MPPAIAGRDVPRERPFLTEPSPQGEAPAGAVPDALYDLAVNRAWRVVRSVGRPDALAAWHARTRFARRVPLDAVRAALSTYPGAGEWHWAGGPAGGWVPGRAPVP</sequence>
<accession>A0A7W8KGM3</accession>
<evidence type="ECO:0000313" key="2">
    <source>
        <dbReference type="EMBL" id="MBB5377844.1"/>
    </source>
</evidence>
<protein>
    <submittedName>
        <fullName evidence="2">Uncharacterized protein</fullName>
    </submittedName>
</protein>
<proteinExistence type="predicted"/>
<reference evidence="2 3" key="1">
    <citation type="submission" date="2020-08" db="EMBL/GenBank/DDBJ databases">
        <title>Genomic Encyclopedia of Type Strains, Phase IV (KMG-IV): sequencing the most valuable type-strain genomes for metagenomic binning, comparative biology and taxonomic classification.</title>
        <authorList>
            <person name="Goeker M."/>
        </authorList>
    </citation>
    <scope>NUCLEOTIDE SEQUENCE [LARGE SCALE GENOMIC DNA]</scope>
    <source>
        <strain evidence="2 3">DSM 27521</strain>
    </source>
</reference>
<gene>
    <name evidence="2" type="ORF">HNQ07_003344</name>
</gene>
<dbReference type="Proteomes" id="UP000539473">
    <property type="component" value="Unassembled WGS sequence"/>
</dbReference>
<dbReference type="AlphaFoldDB" id="A0A7W8KGM3"/>